<dbReference type="HOGENOM" id="CLU_037803_1_1_9"/>
<dbReference type="eggNOG" id="COG4100">
    <property type="taxonomic scope" value="Bacteria"/>
</dbReference>
<organism evidence="1 2">
    <name type="scientific">Thermacetogenium phaeum (strain ATCC BAA-254 / DSM 26808 / PB)</name>
    <dbReference type="NCBI Taxonomy" id="1089553"/>
    <lineage>
        <taxon>Bacteria</taxon>
        <taxon>Bacillati</taxon>
        <taxon>Bacillota</taxon>
        <taxon>Clostridia</taxon>
        <taxon>Thermoanaerobacterales</taxon>
        <taxon>Thermoanaerobacteraceae</taxon>
        <taxon>Thermacetogenium</taxon>
    </lineage>
</organism>
<dbReference type="PANTHER" id="PTHR46658:SF1">
    <property type="entry name" value="CYS OR MET METABOLISM PYRIDOXAL-PHOSPHATE-DEPENDENT ENZYME"/>
    <property type="match status" value="1"/>
</dbReference>
<gene>
    <name evidence="1" type="ordered locus">Tph_c13780</name>
</gene>
<name>K4LU93_THEPS</name>
<accession>K4LU93</accession>
<evidence type="ECO:0000313" key="2">
    <source>
        <dbReference type="Proteomes" id="UP000000467"/>
    </source>
</evidence>
<dbReference type="AlphaFoldDB" id="K4LU93"/>
<dbReference type="InterPro" id="IPR009651">
    <property type="entry name" value="Met_g_lyase_put"/>
</dbReference>
<dbReference type="KEGG" id="tpz:Tph_c13780"/>
<dbReference type="InterPro" id="IPR015424">
    <property type="entry name" value="PyrdxlP-dep_Trfase"/>
</dbReference>
<dbReference type="Proteomes" id="UP000000467">
    <property type="component" value="Chromosome"/>
</dbReference>
<evidence type="ECO:0000313" key="1">
    <source>
        <dbReference type="EMBL" id="AFV11594.1"/>
    </source>
</evidence>
<reference evidence="1 2" key="1">
    <citation type="journal article" date="2012" name="BMC Genomics">
        <title>Genome-guided analysis of physiological and morphological traits of the fermentative acetate oxidizer Thermacetogenium phaeum.</title>
        <authorList>
            <person name="Oehler D."/>
            <person name="Poehlein A."/>
            <person name="Leimbach A."/>
            <person name="Muller N."/>
            <person name="Daniel R."/>
            <person name="Gottschalk G."/>
            <person name="Schink B."/>
        </authorList>
    </citation>
    <scope>NUCLEOTIDE SEQUENCE [LARGE SCALE GENOMIC DNA]</scope>
    <source>
        <strain evidence="2">ATCC BAA-254 / DSM 26808 / PB</strain>
    </source>
</reference>
<dbReference type="Gene3D" id="3.40.640.10">
    <property type="entry name" value="Type I PLP-dependent aspartate aminotransferase-like (Major domain)"/>
    <property type="match status" value="1"/>
</dbReference>
<keyword evidence="2" id="KW-1185">Reference proteome</keyword>
<dbReference type="SUPFAM" id="SSF53383">
    <property type="entry name" value="PLP-dependent transferases"/>
    <property type="match status" value="1"/>
</dbReference>
<sequence>MPCFREYLQQHFQIDPRLYELAIQAEQEAGREFEHVAGITKFNQMRVLEAYREAGISEYHLRDGTGYGYGDPGREGLDEVYALTFRAEAALVRAQIMSGTHAISLALTSILRPGDELLSATGRPYDTLAKIIGIDRETQRSLRGQGIVYKEAPLTEEGLPNYQKIQELLTDKTKLVLIQRSRGYSWRPALSVGEIGALIRFIKGIRENIICFVDNCYGEFVEEREPT</sequence>
<dbReference type="STRING" id="1089553.Tph_c13780"/>
<dbReference type="PANTHER" id="PTHR46658">
    <property type="entry name" value="CYS OR MET METABOLISM PYRIDOXAL-PHOSPHATE-DEPENDENT ENZYME"/>
    <property type="match status" value="1"/>
</dbReference>
<dbReference type="Pfam" id="PF06838">
    <property type="entry name" value="Met_gamma_lyase"/>
    <property type="match status" value="1"/>
</dbReference>
<dbReference type="EMBL" id="CP003732">
    <property type="protein sequence ID" value="AFV11594.1"/>
    <property type="molecule type" value="Genomic_DNA"/>
</dbReference>
<proteinExistence type="predicted"/>
<protein>
    <submittedName>
        <fullName evidence="1">Aluminum resistance protein</fullName>
    </submittedName>
</protein>
<dbReference type="InterPro" id="IPR015421">
    <property type="entry name" value="PyrdxlP-dep_Trfase_major"/>
</dbReference>